<keyword evidence="4 6" id="KW-0238">DNA-binding</keyword>
<comment type="similarity">
    <text evidence="2 6">Belongs to the transposase mutator family.</text>
</comment>
<dbReference type="EMBL" id="CP048222">
    <property type="protein sequence ID" value="QHT70884.1"/>
    <property type="molecule type" value="Genomic_DNA"/>
</dbReference>
<gene>
    <name evidence="7" type="ORF">GXP67_31675</name>
</gene>
<keyword evidence="6" id="KW-0814">Transposable element</keyword>
<evidence type="ECO:0000313" key="8">
    <source>
        <dbReference type="Proteomes" id="UP000480178"/>
    </source>
</evidence>
<proteinExistence type="inferred from homology"/>
<dbReference type="GO" id="GO:0004803">
    <property type="term" value="F:transposase activity"/>
    <property type="evidence" value="ECO:0007669"/>
    <property type="project" value="UniProtKB-UniRule"/>
</dbReference>
<keyword evidence="5 6" id="KW-0233">DNA recombination</keyword>
<dbReference type="Pfam" id="PF00872">
    <property type="entry name" value="Transposase_mut"/>
    <property type="match status" value="1"/>
</dbReference>
<sequence>MDSNKEFDFEAFKKQAIEGMYAGKPLNGEKGIFAPLLKHFLEAALEGELQSHLQEEKASGVANRKNGKTAKKVKSLSGEFNLETGRDRNSSFEPVILPKRQVIITEELEEKVIGLYGLGVSTRDITRHIKELYQMDISAATLSAITDKVIPVMNEWRTRPLESIYAFVYLDCMHYKVREGGSVVTRAVYNILAVNLQGQKDLIGMYVSESEGAKFWLSVLTDIKSRGVQDMLIACVDGLKGFPEAIASIFPYTQVQTCVVHQIRNSLRYISEKDKKAFMADLKLVYQASTKEEGYENLIGLEEKWGKKYPVPISSWYNNWANLSTFFQYDAHIRKVIYTTNIVEGFHRQVRKVTKTKGAFTSDNALLKLVYLVVSRISEKWTMPLHSWNLTLSQLYIMFEERLKPHLQNA</sequence>
<evidence type="ECO:0000256" key="5">
    <source>
        <dbReference type="ARBA" id="ARBA00023172"/>
    </source>
</evidence>
<dbReference type="PANTHER" id="PTHR33217">
    <property type="entry name" value="TRANSPOSASE FOR INSERTION SEQUENCE ELEMENT IS1081"/>
    <property type="match status" value="1"/>
</dbReference>
<keyword evidence="3 6" id="KW-0815">Transposition</keyword>
<evidence type="ECO:0000256" key="1">
    <source>
        <dbReference type="ARBA" id="ARBA00002190"/>
    </source>
</evidence>
<dbReference type="NCBIfam" id="NF033543">
    <property type="entry name" value="transpos_IS256"/>
    <property type="match status" value="1"/>
</dbReference>
<keyword evidence="8" id="KW-1185">Reference proteome</keyword>
<accession>A0A6C0GSV1</accession>
<comment type="function">
    <text evidence="1 6">Required for the transposition of the insertion element.</text>
</comment>
<organism evidence="7 8">
    <name type="scientific">Rhodocytophaga rosea</name>
    <dbReference type="NCBI Taxonomy" id="2704465"/>
    <lineage>
        <taxon>Bacteria</taxon>
        <taxon>Pseudomonadati</taxon>
        <taxon>Bacteroidota</taxon>
        <taxon>Cytophagia</taxon>
        <taxon>Cytophagales</taxon>
        <taxon>Rhodocytophagaceae</taxon>
        <taxon>Rhodocytophaga</taxon>
    </lineage>
</organism>
<protein>
    <recommendedName>
        <fullName evidence="6">Mutator family transposase</fullName>
    </recommendedName>
</protein>
<dbReference type="InterPro" id="IPR001207">
    <property type="entry name" value="Transposase_mutator"/>
</dbReference>
<reference evidence="7 8" key="1">
    <citation type="submission" date="2020-01" db="EMBL/GenBank/DDBJ databases">
        <authorList>
            <person name="Kim M.K."/>
        </authorList>
    </citation>
    <scope>NUCLEOTIDE SEQUENCE [LARGE SCALE GENOMIC DNA]</scope>
    <source>
        <strain evidence="7 8">172606-1</strain>
    </source>
</reference>
<evidence type="ECO:0000256" key="6">
    <source>
        <dbReference type="RuleBase" id="RU365089"/>
    </source>
</evidence>
<dbReference type="RefSeq" id="WP_162446832.1">
    <property type="nucleotide sequence ID" value="NZ_CP048222.1"/>
</dbReference>
<dbReference type="GO" id="GO:0006313">
    <property type="term" value="P:DNA transposition"/>
    <property type="evidence" value="ECO:0007669"/>
    <property type="project" value="UniProtKB-UniRule"/>
</dbReference>
<dbReference type="KEGG" id="rhoz:GXP67_31675"/>
<dbReference type="GO" id="GO:0003677">
    <property type="term" value="F:DNA binding"/>
    <property type="evidence" value="ECO:0007669"/>
    <property type="project" value="UniProtKB-UniRule"/>
</dbReference>
<evidence type="ECO:0000256" key="4">
    <source>
        <dbReference type="ARBA" id="ARBA00023125"/>
    </source>
</evidence>
<dbReference type="PANTHER" id="PTHR33217:SF8">
    <property type="entry name" value="MUTATOR FAMILY TRANSPOSASE"/>
    <property type="match status" value="1"/>
</dbReference>
<evidence type="ECO:0000256" key="3">
    <source>
        <dbReference type="ARBA" id="ARBA00022578"/>
    </source>
</evidence>
<dbReference type="Proteomes" id="UP000480178">
    <property type="component" value="Chromosome"/>
</dbReference>
<name>A0A6C0GSV1_9BACT</name>
<evidence type="ECO:0000256" key="2">
    <source>
        <dbReference type="ARBA" id="ARBA00010961"/>
    </source>
</evidence>
<evidence type="ECO:0000313" key="7">
    <source>
        <dbReference type="EMBL" id="QHT70884.1"/>
    </source>
</evidence>
<dbReference type="AlphaFoldDB" id="A0A6C0GSV1"/>